<dbReference type="InterPro" id="IPR029044">
    <property type="entry name" value="Nucleotide-diphossugar_trans"/>
</dbReference>
<keyword evidence="2" id="KW-0614">Plasmid</keyword>
<evidence type="ECO:0000313" key="3">
    <source>
        <dbReference type="Proteomes" id="UP001432360"/>
    </source>
</evidence>
<reference evidence="2" key="1">
    <citation type="submission" date="2023-08" db="EMBL/GenBank/DDBJ databases">
        <title>Complete genome sequence of Sinorhizobium chiapanecum ITTG S70 isolated from Acaciella angustissima nodules in Chiapas-Mexico.</title>
        <authorList>
            <person name="Rincon-Rosales R."/>
            <person name="Rogel M.A."/>
            <person name="Rincon-Medina C.I."/>
            <person name="Guerrero G."/>
            <person name="Manzano-Gomez L.A."/>
            <person name="Lopez-Lopez A."/>
            <person name="Rincon Molina F.A."/>
            <person name="Martinez-Romero E."/>
        </authorList>
    </citation>
    <scope>NUCLEOTIDE SEQUENCE</scope>
    <source>
        <strain evidence="2">ITTG S70</strain>
        <plasmid evidence="2">pSchITTGS70d</plasmid>
    </source>
</reference>
<gene>
    <name evidence="2" type="ORF">RB548_29745</name>
</gene>
<organism evidence="2 3">
    <name type="scientific">Sinorhizobium chiapasense</name>
    <dbReference type="NCBI Taxonomy" id="501572"/>
    <lineage>
        <taxon>Bacteria</taxon>
        <taxon>Pseudomonadati</taxon>
        <taxon>Pseudomonadota</taxon>
        <taxon>Alphaproteobacteria</taxon>
        <taxon>Hyphomicrobiales</taxon>
        <taxon>Rhizobiaceae</taxon>
        <taxon>Sinorhizobium/Ensifer group</taxon>
        <taxon>Sinorhizobium</taxon>
    </lineage>
</organism>
<feature type="domain" description="Glycosyltransferase 2-like" evidence="1">
    <location>
        <begin position="9"/>
        <end position="111"/>
    </location>
</feature>
<name>A0ABZ2BHK2_9HYPH</name>
<evidence type="ECO:0000259" key="1">
    <source>
        <dbReference type="Pfam" id="PF00535"/>
    </source>
</evidence>
<keyword evidence="3" id="KW-1185">Reference proteome</keyword>
<dbReference type="EC" id="2.4.-.-" evidence="2"/>
<dbReference type="Gene3D" id="3.90.550.10">
    <property type="entry name" value="Spore Coat Polysaccharide Biosynthesis Protein SpsA, Chain A"/>
    <property type="match status" value="1"/>
</dbReference>
<dbReference type="InterPro" id="IPR001173">
    <property type="entry name" value="Glyco_trans_2-like"/>
</dbReference>
<dbReference type="SUPFAM" id="SSF53448">
    <property type="entry name" value="Nucleotide-diphospho-sugar transferases"/>
    <property type="match status" value="1"/>
</dbReference>
<dbReference type="CDD" id="cd00761">
    <property type="entry name" value="Glyco_tranf_GTA_type"/>
    <property type="match status" value="1"/>
</dbReference>
<keyword evidence="2" id="KW-0808">Transferase</keyword>
<geneLocation type="plasmid" evidence="2 3">
    <name>pSchITTGS70d</name>
</geneLocation>
<evidence type="ECO:0000313" key="2">
    <source>
        <dbReference type="EMBL" id="WVT06964.1"/>
    </source>
</evidence>
<accession>A0ABZ2BHK2</accession>
<dbReference type="Pfam" id="PF00535">
    <property type="entry name" value="Glycos_transf_2"/>
    <property type="match status" value="1"/>
</dbReference>
<dbReference type="Proteomes" id="UP001432360">
    <property type="component" value="Plasmid pSchITTGS70d"/>
</dbReference>
<keyword evidence="2" id="KW-0328">Glycosyltransferase</keyword>
<dbReference type="GO" id="GO:0016757">
    <property type="term" value="F:glycosyltransferase activity"/>
    <property type="evidence" value="ECO:0007669"/>
    <property type="project" value="UniProtKB-KW"/>
</dbReference>
<sequence length="260" mass="30017">MQNTDYTALIRTFNSEQTLPETLASLGRQSLPPREYVFVDSGSVDRTLDILPAGSKVHRYASGKFNYSIALNEGINLVKTKYTLVISSHTSLLNKEALRAAIEFLHRRSDVPAAYFVQKLSELIEFDIITEENFTGFNGVWNTCALYDTHLLKQRPFRPEVFSAEDQEWSKWLLSSGKYIVRVSGAGMSYNNPLRNRFRKRLNEELAVALFVKDEMLRFPYIARVIYRIIRPISNNEERLFQAALLYNLLKLNYSGRKFP</sequence>
<protein>
    <submittedName>
        <fullName evidence="2">Glycosyltransferase family 2 protein</fullName>
        <ecNumber evidence="2">2.4.-.-</ecNumber>
    </submittedName>
</protein>
<dbReference type="RefSeq" id="WP_331375987.1">
    <property type="nucleotide sequence ID" value="NZ_CP133152.1"/>
</dbReference>
<dbReference type="EMBL" id="CP133152">
    <property type="protein sequence ID" value="WVT06964.1"/>
    <property type="molecule type" value="Genomic_DNA"/>
</dbReference>
<proteinExistence type="predicted"/>